<evidence type="ECO:0000256" key="1">
    <source>
        <dbReference type="SAM" id="Phobius"/>
    </source>
</evidence>
<feature type="transmembrane region" description="Helical" evidence="1">
    <location>
        <begin position="23"/>
        <end position="43"/>
    </location>
</feature>
<keyword evidence="1" id="KW-1133">Transmembrane helix</keyword>
<dbReference type="Proteomes" id="UP000298663">
    <property type="component" value="Unassembled WGS sequence"/>
</dbReference>
<evidence type="ECO:0000313" key="2">
    <source>
        <dbReference type="EMBL" id="TKR70160.1"/>
    </source>
</evidence>
<dbReference type="AlphaFoldDB" id="A0A4U5ML39"/>
<sequence>MVCCREDHCCCGCMHVKTGTVTIGLLMIAGTALGTVLLFGVHYLTSEANLQIPVYAYYIIVPTYLVSTLVGSLLIIGALNEKPLMLVPFIVLKAAEIIQAIVILGGLIYFCVNPGEYEQQYYDLILSQMEQRMMDRLSEPEIEEMAVIAAKVGLISLGIVVMLSIAIGCWLLNVVVKCYKCLKNVDRGDEAESVQMLHKA</sequence>
<evidence type="ECO:0000313" key="3">
    <source>
        <dbReference type="Proteomes" id="UP000298663"/>
    </source>
</evidence>
<organism evidence="2 3">
    <name type="scientific">Steinernema carpocapsae</name>
    <name type="common">Entomopathogenic nematode</name>
    <dbReference type="NCBI Taxonomy" id="34508"/>
    <lineage>
        <taxon>Eukaryota</taxon>
        <taxon>Metazoa</taxon>
        <taxon>Ecdysozoa</taxon>
        <taxon>Nematoda</taxon>
        <taxon>Chromadorea</taxon>
        <taxon>Rhabditida</taxon>
        <taxon>Tylenchina</taxon>
        <taxon>Panagrolaimomorpha</taxon>
        <taxon>Strongyloidoidea</taxon>
        <taxon>Steinernematidae</taxon>
        <taxon>Steinernema</taxon>
    </lineage>
</organism>
<protein>
    <submittedName>
        <fullName evidence="2">Uncharacterized protein</fullName>
    </submittedName>
</protein>
<dbReference type="EMBL" id="AZBU02000007">
    <property type="protein sequence ID" value="TKR70160.1"/>
    <property type="molecule type" value="Genomic_DNA"/>
</dbReference>
<feature type="transmembrane region" description="Helical" evidence="1">
    <location>
        <begin position="154"/>
        <end position="176"/>
    </location>
</feature>
<reference evidence="2 3" key="2">
    <citation type="journal article" date="2019" name="G3 (Bethesda)">
        <title>Hybrid Assembly of the Genome of the Entomopathogenic Nematode Steinernema carpocapsae Identifies the X-Chromosome.</title>
        <authorList>
            <person name="Serra L."/>
            <person name="Macchietto M."/>
            <person name="Macias-Munoz A."/>
            <person name="McGill C.J."/>
            <person name="Rodriguez I.M."/>
            <person name="Rodriguez B."/>
            <person name="Murad R."/>
            <person name="Mortazavi A."/>
        </authorList>
    </citation>
    <scope>NUCLEOTIDE SEQUENCE [LARGE SCALE GENOMIC DNA]</scope>
    <source>
        <strain evidence="2 3">ALL</strain>
    </source>
</reference>
<dbReference type="PANTHER" id="PTHR34851">
    <property type="entry name" value="PROTEIN CBG05235-RELATED"/>
    <property type="match status" value="1"/>
</dbReference>
<keyword evidence="1" id="KW-0472">Membrane</keyword>
<name>A0A4U5ML39_STECR</name>
<dbReference type="PANTHER" id="PTHR34851:SF5">
    <property type="entry name" value="MARVEL DOMAIN-CONTAINING PROTEIN"/>
    <property type="match status" value="1"/>
</dbReference>
<dbReference type="OrthoDB" id="10002163at2759"/>
<keyword evidence="1" id="KW-0812">Transmembrane</keyword>
<accession>A0A4U5ML39</accession>
<proteinExistence type="predicted"/>
<gene>
    <name evidence="2" type="ORF">L596_022218</name>
</gene>
<reference evidence="2 3" key="1">
    <citation type="journal article" date="2015" name="Genome Biol.">
        <title>Comparative genomics of Steinernema reveals deeply conserved gene regulatory networks.</title>
        <authorList>
            <person name="Dillman A.R."/>
            <person name="Macchietto M."/>
            <person name="Porter C.F."/>
            <person name="Rogers A."/>
            <person name="Williams B."/>
            <person name="Antoshechkin I."/>
            <person name="Lee M.M."/>
            <person name="Goodwin Z."/>
            <person name="Lu X."/>
            <person name="Lewis E.E."/>
            <person name="Goodrich-Blair H."/>
            <person name="Stock S.P."/>
            <person name="Adams B.J."/>
            <person name="Sternberg P.W."/>
            <person name="Mortazavi A."/>
        </authorList>
    </citation>
    <scope>NUCLEOTIDE SEQUENCE [LARGE SCALE GENOMIC DNA]</scope>
    <source>
        <strain evidence="2 3">ALL</strain>
    </source>
</reference>
<comment type="caution">
    <text evidence="2">The sequence shown here is derived from an EMBL/GenBank/DDBJ whole genome shotgun (WGS) entry which is preliminary data.</text>
</comment>
<keyword evidence="3" id="KW-1185">Reference proteome</keyword>
<feature type="transmembrane region" description="Helical" evidence="1">
    <location>
        <begin position="55"/>
        <end position="79"/>
    </location>
</feature>
<feature type="transmembrane region" description="Helical" evidence="1">
    <location>
        <begin position="86"/>
        <end position="110"/>
    </location>
</feature>